<feature type="transmembrane region" description="Helical" evidence="1">
    <location>
        <begin position="12"/>
        <end position="32"/>
    </location>
</feature>
<dbReference type="Proteomes" id="UP001175226">
    <property type="component" value="Unassembled WGS sequence"/>
</dbReference>
<keyword evidence="1" id="KW-0472">Membrane</keyword>
<proteinExistence type="predicted"/>
<organism evidence="3 4">
    <name type="scientific">Armillaria borealis</name>
    <dbReference type="NCBI Taxonomy" id="47425"/>
    <lineage>
        <taxon>Eukaryota</taxon>
        <taxon>Fungi</taxon>
        <taxon>Dikarya</taxon>
        <taxon>Basidiomycota</taxon>
        <taxon>Agaricomycotina</taxon>
        <taxon>Agaricomycetes</taxon>
        <taxon>Agaricomycetidae</taxon>
        <taxon>Agaricales</taxon>
        <taxon>Marasmiineae</taxon>
        <taxon>Physalacriaceae</taxon>
        <taxon>Armillaria</taxon>
    </lineage>
</organism>
<accession>A0AA39JE44</accession>
<name>A0AA39JE44_9AGAR</name>
<dbReference type="AlphaFoldDB" id="A0AA39JE44"/>
<keyword evidence="1" id="KW-0812">Transmembrane</keyword>
<feature type="transmembrane region" description="Helical" evidence="1">
    <location>
        <begin position="83"/>
        <end position="112"/>
    </location>
</feature>
<evidence type="ECO:0000313" key="3">
    <source>
        <dbReference type="EMBL" id="KAK0438928.1"/>
    </source>
</evidence>
<evidence type="ECO:0000313" key="4">
    <source>
        <dbReference type="Proteomes" id="UP001175226"/>
    </source>
</evidence>
<keyword evidence="4" id="KW-1185">Reference proteome</keyword>
<comment type="caution">
    <text evidence="3">The sequence shown here is derived from an EMBL/GenBank/DDBJ whole genome shotgun (WGS) entry which is preliminary data.</text>
</comment>
<dbReference type="InterPro" id="IPR045339">
    <property type="entry name" value="DUF6534"/>
</dbReference>
<evidence type="ECO:0000259" key="2">
    <source>
        <dbReference type="Pfam" id="PF20152"/>
    </source>
</evidence>
<gene>
    <name evidence="3" type="ORF">EV421DRAFT_927771</name>
</gene>
<sequence length="320" mass="34848">MASAPSSQTIRIQYIGPVFFGCLLNWCLLGALTVQLYSFHVCFPKERTPIKGFVYILYILDLAQTVGSTHYSYHVLVYGWGDLFALMTVTWSIAIVPILTGVISLAVQLFFAWRIWTLKRGNRLFQVSVVTLISAIGLMQCVAAFVGGIKYALAGDTAALASMSNLVKVWLIGSFVCDIVIALAMLFILGSMRHKSHWQRTNGRIRKLMYHTVESGAITAVAAGVDLSLFLAAPNANYHLVLSFTLGKLYTNIVLATLNNRSSRTGAAEGSVSEVNILSENFPLSVRRSQGDTGGKSAMIHVSRDVQSDAALSSNDLKAT</sequence>
<keyword evidence="1" id="KW-1133">Transmembrane helix</keyword>
<dbReference type="PANTHER" id="PTHR40465">
    <property type="entry name" value="CHROMOSOME 1, WHOLE GENOME SHOTGUN SEQUENCE"/>
    <property type="match status" value="1"/>
</dbReference>
<dbReference type="Pfam" id="PF20152">
    <property type="entry name" value="DUF6534"/>
    <property type="match status" value="1"/>
</dbReference>
<feature type="transmembrane region" description="Helical" evidence="1">
    <location>
        <begin position="124"/>
        <end position="149"/>
    </location>
</feature>
<feature type="transmembrane region" description="Helical" evidence="1">
    <location>
        <begin position="210"/>
        <end position="232"/>
    </location>
</feature>
<reference evidence="3" key="1">
    <citation type="submission" date="2023-06" db="EMBL/GenBank/DDBJ databases">
        <authorList>
            <consortium name="Lawrence Berkeley National Laboratory"/>
            <person name="Ahrendt S."/>
            <person name="Sahu N."/>
            <person name="Indic B."/>
            <person name="Wong-Bajracharya J."/>
            <person name="Merenyi Z."/>
            <person name="Ke H.-M."/>
            <person name="Monk M."/>
            <person name="Kocsube S."/>
            <person name="Drula E."/>
            <person name="Lipzen A."/>
            <person name="Balint B."/>
            <person name="Henrissat B."/>
            <person name="Andreopoulos B."/>
            <person name="Martin F.M."/>
            <person name="Harder C.B."/>
            <person name="Rigling D."/>
            <person name="Ford K.L."/>
            <person name="Foster G.D."/>
            <person name="Pangilinan J."/>
            <person name="Papanicolaou A."/>
            <person name="Barry K."/>
            <person name="LaButti K."/>
            <person name="Viragh M."/>
            <person name="Koriabine M."/>
            <person name="Yan M."/>
            <person name="Riley R."/>
            <person name="Champramary S."/>
            <person name="Plett K.L."/>
            <person name="Tsai I.J."/>
            <person name="Slot J."/>
            <person name="Sipos G."/>
            <person name="Plett J."/>
            <person name="Nagy L.G."/>
            <person name="Grigoriev I.V."/>
        </authorList>
    </citation>
    <scope>NUCLEOTIDE SEQUENCE</scope>
    <source>
        <strain evidence="3">FPL87.14</strain>
    </source>
</reference>
<protein>
    <recommendedName>
        <fullName evidence="2">DUF6534 domain-containing protein</fullName>
    </recommendedName>
</protein>
<dbReference type="EMBL" id="JAUEPT010000040">
    <property type="protein sequence ID" value="KAK0438928.1"/>
    <property type="molecule type" value="Genomic_DNA"/>
</dbReference>
<feature type="domain" description="DUF6534" evidence="2">
    <location>
        <begin position="174"/>
        <end position="263"/>
    </location>
</feature>
<feature type="transmembrane region" description="Helical" evidence="1">
    <location>
        <begin position="53"/>
        <end position="71"/>
    </location>
</feature>
<evidence type="ECO:0000256" key="1">
    <source>
        <dbReference type="SAM" id="Phobius"/>
    </source>
</evidence>
<dbReference type="PANTHER" id="PTHR40465:SF1">
    <property type="entry name" value="DUF6534 DOMAIN-CONTAINING PROTEIN"/>
    <property type="match status" value="1"/>
</dbReference>
<feature type="transmembrane region" description="Helical" evidence="1">
    <location>
        <begin position="169"/>
        <end position="189"/>
    </location>
</feature>